<comment type="caution">
    <text evidence="1">The sequence shown here is derived from an EMBL/GenBank/DDBJ whole genome shotgun (WGS) entry which is preliminary data.</text>
</comment>
<organism evidence="1 2">
    <name type="scientific">Streptomyces pratisoli</name>
    <dbReference type="NCBI Taxonomy" id="3139917"/>
    <lineage>
        <taxon>Bacteria</taxon>
        <taxon>Bacillati</taxon>
        <taxon>Actinomycetota</taxon>
        <taxon>Actinomycetes</taxon>
        <taxon>Kitasatosporales</taxon>
        <taxon>Streptomycetaceae</taxon>
        <taxon>Streptomyces</taxon>
    </lineage>
</organism>
<gene>
    <name evidence="1" type="ORF">WKI58_22470</name>
</gene>
<protein>
    <submittedName>
        <fullName evidence="1">Uncharacterized protein</fullName>
    </submittedName>
</protein>
<dbReference type="Proteomes" id="UP001375539">
    <property type="component" value="Unassembled WGS sequence"/>
</dbReference>
<keyword evidence="2" id="KW-1185">Reference proteome</keyword>
<evidence type="ECO:0000313" key="1">
    <source>
        <dbReference type="EMBL" id="MEJ8659245.1"/>
    </source>
</evidence>
<evidence type="ECO:0000313" key="2">
    <source>
        <dbReference type="Proteomes" id="UP001375539"/>
    </source>
</evidence>
<sequence>MLLFLGGLAVLGFVLGGQAHAAERPGVATASAAAADRGAPVRSGPARQLRDSAEPVRSVARHAVRPAAEQAVRDVVRPVAEPVVERAVRPVVRPVADAVEKTVTDVTEPVADVVDPVVQGLPARPLPVPAPMWPGDGAAVPGLDLPLGSAPAAGMLDVPRPVAPAGPAPVAIVAGKVPATDRQYRYGYVADAPGSARADAAVRAPVFGDGLGGGPYPWYPGHVPAGPHGGVIQTAADNHTPRPGDQHAAWFPHAMAFGLVPGSRQPATGADVRDRHRDILEFPG</sequence>
<reference evidence="1" key="1">
    <citation type="submission" date="2024-03" db="EMBL/GenBank/DDBJ databases">
        <title>Novel Streptomyces species of biotechnological and ecological value are a feature of Machair soil.</title>
        <authorList>
            <person name="Prole J.R."/>
            <person name="Goodfellow M."/>
            <person name="Allenby N."/>
            <person name="Ward A.C."/>
        </authorList>
    </citation>
    <scope>NUCLEOTIDE SEQUENCE</scope>
    <source>
        <strain evidence="1">MS1.AVA.4</strain>
    </source>
</reference>
<accession>A0ACC6QL43</accession>
<name>A0ACC6QL43_9ACTN</name>
<proteinExistence type="predicted"/>
<dbReference type="EMBL" id="JBBKAI010000002">
    <property type="protein sequence ID" value="MEJ8659245.1"/>
    <property type="molecule type" value="Genomic_DNA"/>
</dbReference>